<proteinExistence type="predicted"/>
<evidence type="ECO:0000313" key="2">
    <source>
        <dbReference type="EMBL" id="GMH20730.1"/>
    </source>
</evidence>
<dbReference type="EMBL" id="BSYO01000022">
    <property type="protein sequence ID" value="GMH20730.1"/>
    <property type="molecule type" value="Genomic_DNA"/>
</dbReference>
<reference evidence="2" key="1">
    <citation type="submission" date="2023-05" db="EMBL/GenBank/DDBJ databases">
        <title>Nepenthes gracilis genome sequencing.</title>
        <authorList>
            <person name="Fukushima K."/>
        </authorList>
    </citation>
    <scope>NUCLEOTIDE SEQUENCE</scope>
    <source>
        <strain evidence="2">SING2019-196</strain>
    </source>
</reference>
<comment type="caution">
    <text evidence="2">The sequence shown here is derived from an EMBL/GenBank/DDBJ whole genome shotgun (WGS) entry which is preliminary data.</text>
</comment>
<protein>
    <submittedName>
        <fullName evidence="2">Uncharacterized protein</fullName>
    </submittedName>
</protein>
<name>A0AAD3XYB2_NEPGR</name>
<keyword evidence="1" id="KW-0732">Signal</keyword>
<feature type="signal peptide" evidence="1">
    <location>
        <begin position="1"/>
        <end position="15"/>
    </location>
</feature>
<keyword evidence="3" id="KW-1185">Reference proteome</keyword>
<evidence type="ECO:0000256" key="1">
    <source>
        <dbReference type="SAM" id="SignalP"/>
    </source>
</evidence>
<feature type="chain" id="PRO_5042252495" evidence="1">
    <location>
        <begin position="16"/>
        <end position="70"/>
    </location>
</feature>
<accession>A0AAD3XYB2</accession>
<dbReference type="AlphaFoldDB" id="A0AAD3XYB2"/>
<dbReference type="Proteomes" id="UP001279734">
    <property type="component" value="Unassembled WGS sequence"/>
</dbReference>
<gene>
    <name evidence="2" type="ORF">Nepgr_022572</name>
</gene>
<evidence type="ECO:0000313" key="3">
    <source>
        <dbReference type="Proteomes" id="UP001279734"/>
    </source>
</evidence>
<organism evidence="2 3">
    <name type="scientific">Nepenthes gracilis</name>
    <name type="common">Slender pitcher plant</name>
    <dbReference type="NCBI Taxonomy" id="150966"/>
    <lineage>
        <taxon>Eukaryota</taxon>
        <taxon>Viridiplantae</taxon>
        <taxon>Streptophyta</taxon>
        <taxon>Embryophyta</taxon>
        <taxon>Tracheophyta</taxon>
        <taxon>Spermatophyta</taxon>
        <taxon>Magnoliopsida</taxon>
        <taxon>eudicotyledons</taxon>
        <taxon>Gunneridae</taxon>
        <taxon>Pentapetalae</taxon>
        <taxon>Caryophyllales</taxon>
        <taxon>Nepenthaceae</taxon>
        <taxon>Nepenthes</taxon>
    </lineage>
</organism>
<sequence length="70" mass="7486">MLGVVLPLVLQQVDAVGVRASFEGRDGDVVDFYSNTAIKLHMAEGIVHNRDVSDCDIAAGVESQSLKSKI</sequence>